<dbReference type="InterPro" id="IPR020030">
    <property type="entry name" value="Pseudaminic_synth_PseI"/>
</dbReference>
<dbReference type="PANTHER" id="PTHR42966:SF2">
    <property type="entry name" value="PSEUDAMINIC ACID SYNTHASE"/>
    <property type="match status" value="1"/>
</dbReference>
<protein>
    <submittedName>
        <fullName evidence="2">Pseudaminic acid synthase</fullName>
    </submittedName>
</protein>
<dbReference type="InterPro" id="IPR051690">
    <property type="entry name" value="PseI-like"/>
</dbReference>
<dbReference type="GO" id="GO:0016051">
    <property type="term" value="P:carbohydrate biosynthetic process"/>
    <property type="evidence" value="ECO:0007669"/>
    <property type="project" value="InterPro"/>
</dbReference>
<dbReference type="InterPro" id="IPR013132">
    <property type="entry name" value="PseI/NeuA/B-like_N"/>
</dbReference>
<gene>
    <name evidence="2" type="primary">pseI</name>
    <name evidence="2" type="ORF">C1E23_13595</name>
</gene>
<dbReference type="InterPro" id="IPR013974">
    <property type="entry name" value="SAF"/>
</dbReference>
<organism evidence="2 3">
    <name type="scientific">Pseudoalteromonas phenolica</name>
    <dbReference type="NCBI Taxonomy" id="161398"/>
    <lineage>
        <taxon>Bacteria</taxon>
        <taxon>Pseudomonadati</taxon>
        <taxon>Pseudomonadota</taxon>
        <taxon>Gammaproteobacteria</taxon>
        <taxon>Alteromonadales</taxon>
        <taxon>Pseudoalteromonadaceae</taxon>
        <taxon>Pseudoalteromonas</taxon>
    </lineage>
</organism>
<evidence type="ECO:0000313" key="2">
    <source>
        <dbReference type="EMBL" id="RZQ52547.1"/>
    </source>
</evidence>
<dbReference type="SMART" id="SM00858">
    <property type="entry name" value="SAF"/>
    <property type="match status" value="1"/>
</dbReference>
<dbReference type="PANTHER" id="PTHR42966">
    <property type="entry name" value="N-ACETYLNEURAMINATE SYNTHASE"/>
    <property type="match status" value="1"/>
</dbReference>
<dbReference type="CDD" id="cd11615">
    <property type="entry name" value="SAF_NeuB_like"/>
    <property type="match status" value="1"/>
</dbReference>
<dbReference type="Pfam" id="PF08666">
    <property type="entry name" value="SAF"/>
    <property type="match status" value="1"/>
</dbReference>
<evidence type="ECO:0000259" key="1">
    <source>
        <dbReference type="PROSITE" id="PS50844"/>
    </source>
</evidence>
<dbReference type="InterPro" id="IPR006190">
    <property type="entry name" value="SAF_AFP_Neu5Ac"/>
</dbReference>
<comment type="caution">
    <text evidence="2">The sequence shown here is derived from an EMBL/GenBank/DDBJ whole genome shotgun (WGS) entry which is preliminary data.</text>
</comment>
<feature type="domain" description="AFP-like" evidence="1">
    <location>
        <begin position="293"/>
        <end position="351"/>
    </location>
</feature>
<dbReference type="Proteomes" id="UP000291338">
    <property type="component" value="Unassembled WGS sequence"/>
</dbReference>
<dbReference type="RefSeq" id="WP_130256099.1">
    <property type="nucleotide sequence ID" value="NZ_PPSX01000050.1"/>
</dbReference>
<dbReference type="InterPro" id="IPR036732">
    <property type="entry name" value="AFP_Neu5c_C_sf"/>
</dbReference>
<dbReference type="GO" id="GO:0047444">
    <property type="term" value="F:N-acylneuraminate-9-phosphate synthase activity"/>
    <property type="evidence" value="ECO:0007669"/>
    <property type="project" value="TreeGrafter"/>
</dbReference>
<dbReference type="Gene3D" id="3.90.1210.10">
    <property type="entry name" value="Antifreeze-like/N-acetylneuraminic acid synthase C-terminal domain"/>
    <property type="match status" value="1"/>
</dbReference>
<proteinExistence type="predicted"/>
<accession>A0A4Q7IND0</accession>
<dbReference type="AlphaFoldDB" id="A0A4Q7IND0"/>
<dbReference type="Pfam" id="PF03102">
    <property type="entry name" value="NeuB"/>
    <property type="match status" value="1"/>
</dbReference>
<reference evidence="2 3" key="1">
    <citation type="submission" date="2018-01" db="EMBL/GenBank/DDBJ databases">
        <title>Co-occurrence of chitin degradation, pigmentation and bioactivity in marine Pseudoalteromonas.</title>
        <authorList>
            <person name="Paulsen S."/>
            <person name="Gram L."/>
            <person name="Machado H."/>
        </authorList>
    </citation>
    <scope>NUCLEOTIDE SEQUENCE [LARGE SCALE GENOMIC DNA]</scope>
    <source>
        <strain evidence="2 3">S3898</strain>
    </source>
</reference>
<evidence type="ECO:0000313" key="3">
    <source>
        <dbReference type="Proteomes" id="UP000291338"/>
    </source>
</evidence>
<dbReference type="NCBIfam" id="TIGR03586">
    <property type="entry name" value="PseI"/>
    <property type="match status" value="1"/>
</dbReference>
<dbReference type="SUPFAM" id="SSF51269">
    <property type="entry name" value="AFP III-like domain"/>
    <property type="match status" value="1"/>
</dbReference>
<dbReference type="Gene3D" id="3.20.20.70">
    <property type="entry name" value="Aldolase class I"/>
    <property type="match status" value="1"/>
</dbReference>
<dbReference type="InterPro" id="IPR057736">
    <property type="entry name" value="SAF_PseI/NeuA/NeuB"/>
</dbReference>
<dbReference type="PROSITE" id="PS50844">
    <property type="entry name" value="AFP_LIKE"/>
    <property type="match status" value="1"/>
</dbReference>
<dbReference type="EMBL" id="PPSX01000050">
    <property type="protein sequence ID" value="RZQ52547.1"/>
    <property type="molecule type" value="Genomic_DNA"/>
</dbReference>
<sequence>MRNPIKIDNTYIGEGFSPYIIAEMSGNHNGDINRAKELIKQAKQAGASAVKMQTYTANTMTIDCDKADFQIDGGLWDGKNLYQLYEWAHTPWDWHQALFSYANNLDITLFSSPFDETAVDFLESLNAPAYKIASFELVDHPLIAKVAKTKKPMILSTGMATYDEIAEAIQVAKDNGNEELIVLHCISGYPTPIAESNLSTITKLKQDFGVQVGLSDHTLGTTAAVAATALGATVIEKHFTLKRADGGPDAAFSLEPNELQQLCSTTKDAWLSLGQANYELKKAESANLQFRRSIYVVEDIKKGEAFNERNIRRIRPGFGLAPKHYESIIGAIAEQDIAKGTPMQWELVNKPGQTED</sequence>
<dbReference type="InterPro" id="IPR013785">
    <property type="entry name" value="Aldolase_TIM"/>
</dbReference>
<name>A0A4Q7IND0_9GAMM</name>
<dbReference type="SUPFAM" id="SSF51569">
    <property type="entry name" value="Aldolase"/>
    <property type="match status" value="1"/>
</dbReference>